<dbReference type="Proteomes" id="UP000190648">
    <property type="component" value="Unassembled WGS sequence"/>
</dbReference>
<sequence>MLLPTPETHLANRDSQPARMEFSLLYSCLQSLQPGRQQERSSEGCEELKADVDRNKQVVWGHLQPTAEEEGSSSLMTLATNSQSHHWASEAGHLLKSLLKLAPGFKRKDIYSICASHLEFGQKSKQYPTACSIKKTWSTDGITPHILRAYLARC</sequence>
<protein>
    <submittedName>
        <fullName evidence="1">Uncharacterized protein</fullName>
    </submittedName>
</protein>
<accession>A0A1V4KRV3</accession>
<name>A0A1V4KRV3_PATFA</name>
<dbReference type="AlphaFoldDB" id="A0A1V4KRV3"/>
<evidence type="ECO:0000313" key="2">
    <source>
        <dbReference type="Proteomes" id="UP000190648"/>
    </source>
</evidence>
<proteinExistence type="predicted"/>
<keyword evidence="2" id="KW-1185">Reference proteome</keyword>
<comment type="caution">
    <text evidence="1">The sequence shown here is derived from an EMBL/GenBank/DDBJ whole genome shotgun (WGS) entry which is preliminary data.</text>
</comment>
<gene>
    <name evidence="1" type="ORF">AV530_015511</name>
</gene>
<organism evidence="1 2">
    <name type="scientific">Patagioenas fasciata monilis</name>
    <dbReference type="NCBI Taxonomy" id="372326"/>
    <lineage>
        <taxon>Eukaryota</taxon>
        <taxon>Metazoa</taxon>
        <taxon>Chordata</taxon>
        <taxon>Craniata</taxon>
        <taxon>Vertebrata</taxon>
        <taxon>Euteleostomi</taxon>
        <taxon>Archelosauria</taxon>
        <taxon>Archosauria</taxon>
        <taxon>Dinosauria</taxon>
        <taxon>Saurischia</taxon>
        <taxon>Theropoda</taxon>
        <taxon>Coelurosauria</taxon>
        <taxon>Aves</taxon>
        <taxon>Neognathae</taxon>
        <taxon>Neoaves</taxon>
        <taxon>Columbimorphae</taxon>
        <taxon>Columbiformes</taxon>
        <taxon>Columbidae</taxon>
        <taxon>Patagioenas</taxon>
    </lineage>
</organism>
<reference evidence="1 2" key="1">
    <citation type="submission" date="2016-02" db="EMBL/GenBank/DDBJ databases">
        <title>Band-tailed pigeon sequencing and assembly.</title>
        <authorList>
            <person name="Soares A.E."/>
            <person name="Novak B.J."/>
            <person name="Rice E.S."/>
            <person name="O'Connell B."/>
            <person name="Chang D."/>
            <person name="Weber S."/>
            <person name="Shapiro B."/>
        </authorList>
    </citation>
    <scope>NUCLEOTIDE SEQUENCE [LARGE SCALE GENOMIC DNA]</scope>
    <source>
        <strain evidence="1">BTP2013</strain>
        <tissue evidence="1">Blood</tissue>
    </source>
</reference>
<evidence type="ECO:0000313" key="1">
    <source>
        <dbReference type="EMBL" id="OPJ87160.1"/>
    </source>
</evidence>
<dbReference type="EMBL" id="LSYS01001765">
    <property type="protein sequence ID" value="OPJ87160.1"/>
    <property type="molecule type" value="Genomic_DNA"/>
</dbReference>